<keyword evidence="1" id="KW-0812">Transmembrane</keyword>
<keyword evidence="1" id="KW-0472">Membrane</keyword>
<feature type="transmembrane region" description="Helical" evidence="1">
    <location>
        <begin position="95"/>
        <end position="116"/>
    </location>
</feature>
<keyword evidence="3" id="KW-1185">Reference proteome</keyword>
<gene>
    <name evidence="2" type="ORF">DPMN_031170</name>
</gene>
<dbReference type="EMBL" id="JAIWYP010000002">
    <property type="protein sequence ID" value="KAH3868034.1"/>
    <property type="molecule type" value="Genomic_DNA"/>
</dbReference>
<feature type="transmembrane region" description="Helical" evidence="1">
    <location>
        <begin position="21"/>
        <end position="39"/>
    </location>
</feature>
<evidence type="ECO:0000313" key="3">
    <source>
        <dbReference type="Proteomes" id="UP000828390"/>
    </source>
</evidence>
<sequence length="192" mass="21454">MQLNTTFWKYRNVCGSVMEKRIKAVVFTFLIVIYQVKVVNSSSEKSSSSKSTIATTNVPAETHTEVIDRSTTVYSANTTTKPKDKTTEMRWHLDIIGPCIGGLLLLDIVLILAVCYTKRRKSCEGKQTAMDIGTDATCLRIIHEETEAKQSTGSMYANFDECQQSTDEIYVNDDSVRCAPSVDYSNGNHLFV</sequence>
<organism evidence="2 3">
    <name type="scientific">Dreissena polymorpha</name>
    <name type="common">Zebra mussel</name>
    <name type="synonym">Mytilus polymorpha</name>
    <dbReference type="NCBI Taxonomy" id="45954"/>
    <lineage>
        <taxon>Eukaryota</taxon>
        <taxon>Metazoa</taxon>
        <taxon>Spiralia</taxon>
        <taxon>Lophotrochozoa</taxon>
        <taxon>Mollusca</taxon>
        <taxon>Bivalvia</taxon>
        <taxon>Autobranchia</taxon>
        <taxon>Heteroconchia</taxon>
        <taxon>Euheterodonta</taxon>
        <taxon>Imparidentia</taxon>
        <taxon>Neoheterodontei</taxon>
        <taxon>Myida</taxon>
        <taxon>Dreissenoidea</taxon>
        <taxon>Dreissenidae</taxon>
        <taxon>Dreissena</taxon>
    </lineage>
</organism>
<accession>A0A9D4RH25</accession>
<proteinExistence type="predicted"/>
<dbReference type="AlphaFoldDB" id="A0A9D4RH25"/>
<name>A0A9D4RH25_DREPO</name>
<evidence type="ECO:0000313" key="2">
    <source>
        <dbReference type="EMBL" id="KAH3868034.1"/>
    </source>
</evidence>
<comment type="caution">
    <text evidence="2">The sequence shown here is derived from an EMBL/GenBank/DDBJ whole genome shotgun (WGS) entry which is preliminary data.</text>
</comment>
<reference evidence="2" key="2">
    <citation type="submission" date="2020-11" db="EMBL/GenBank/DDBJ databases">
        <authorList>
            <person name="McCartney M.A."/>
            <person name="Auch B."/>
            <person name="Kono T."/>
            <person name="Mallez S."/>
            <person name="Becker A."/>
            <person name="Gohl D.M."/>
            <person name="Silverstein K.A.T."/>
            <person name="Koren S."/>
            <person name="Bechman K.B."/>
            <person name="Herman A."/>
            <person name="Abrahante J.E."/>
            <person name="Garbe J."/>
        </authorList>
    </citation>
    <scope>NUCLEOTIDE SEQUENCE</scope>
    <source>
        <strain evidence="2">Duluth1</strain>
        <tissue evidence="2">Whole animal</tissue>
    </source>
</reference>
<evidence type="ECO:0000256" key="1">
    <source>
        <dbReference type="SAM" id="Phobius"/>
    </source>
</evidence>
<keyword evidence="1" id="KW-1133">Transmembrane helix</keyword>
<reference evidence="2" key="1">
    <citation type="journal article" date="2019" name="bioRxiv">
        <title>The Genome of the Zebra Mussel, Dreissena polymorpha: A Resource for Invasive Species Research.</title>
        <authorList>
            <person name="McCartney M.A."/>
            <person name="Auch B."/>
            <person name="Kono T."/>
            <person name="Mallez S."/>
            <person name="Zhang Y."/>
            <person name="Obille A."/>
            <person name="Becker A."/>
            <person name="Abrahante J.E."/>
            <person name="Garbe J."/>
            <person name="Badalamenti J.P."/>
            <person name="Herman A."/>
            <person name="Mangelson H."/>
            <person name="Liachko I."/>
            <person name="Sullivan S."/>
            <person name="Sone E.D."/>
            <person name="Koren S."/>
            <person name="Silverstein K.A.T."/>
            <person name="Beckman K.B."/>
            <person name="Gohl D.M."/>
        </authorList>
    </citation>
    <scope>NUCLEOTIDE SEQUENCE</scope>
    <source>
        <strain evidence="2">Duluth1</strain>
        <tissue evidence="2">Whole animal</tissue>
    </source>
</reference>
<dbReference type="Proteomes" id="UP000828390">
    <property type="component" value="Unassembled WGS sequence"/>
</dbReference>
<protein>
    <submittedName>
        <fullName evidence="2">Uncharacterized protein</fullName>
    </submittedName>
</protein>